<feature type="transmembrane region" description="Helical" evidence="7">
    <location>
        <begin position="107"/>
        <end position="131"/>
    </location>
</feature>
<feature type="transmembrane region" description="Helical" evidence="7">
    <location>
        <begin position="273"/>
        <end position="298"/>
    </location>
</feature>
<dbReference type="InterPro" id="IPR000515">
    <property type="entry name" value="MetI-like"/>
</dbReference>
<dbReference type="InterPro" id="IPR035906">
    <property type="entry name" value="MetI-like_sf"/>
</dbReference>
<dbReference type="Pfam" id="PF00528">
    <property type="entry name" value="BPD_transp_1"/>
    <property type="match status" value="1"/>
</dbReference>
<keyword evidence="2 7" id="KW-0813">Transport</keyword>
<evidence type="ECO:0000313" key="10">
    <source>
        <dbReference type="EMBL" id="OEE57635.1"/>
    </source>
</evidence>
<keyword evidence="3" id="KW-1003">Cell membrane</keyword>
<evidence type="ECO:0000259" key="9">
    <source>
        <dbReference type="PROSITE" id="PS50928"/>
    </source>
</evidence>
<dbReference type="RefSeq" id="WP_016961762.1">
    <property type="nucleotide sequence ID" value="NZ_AJWN02000108.1"/>
</dbReference>
<evidence type="ECO:0000313" key="11">
    <source>
        <dbReference type="Proteomes" id="UP000095039"/>
    </source>
</evidence>
<dbReference type="PANTHER" id="PTHR43386:SF1">
    <property type="entry name" value="D,D-DIPEPTIDE TRANSPORT SYSTEM PERMEASE PROTEIN DDPC-RELATED"/>
    <property type="match status" value="1"/>
</dbReference>
<feature type="compositionally biased region" description="Polar residues" evidence="8">
    <location>
        <begin position="331"/>
        <end position="342"/>
    </location>
</feature>
<protein>
    <submittedName>
        <fullName evidence="10">Peptide ABC transporter permease</fullName>
    </submittedName>
</protein>
<evidence type="ECO:0000256" key="8">
    <source>
        <dbReference type="SAM" id="MobiDB-lite"/>
    </source>
</evidence>
<dbReference type="InterPro" id="IPR050366">
    <property type="entry name" value="BP-dependent_transpt_permease"/>
</dbReference>
<dbReference type="InterPro" id="IPR025966">
    <property type="entry name" value="OppC_N"/>
</dbReference>
<dbReference type="Proteomes" id="UP000095039">
    <property type="component" value="Unassembled WGS sequence"/>
</dbReference>
<keyword evidence="4 7" id="KW-0812">Transmembrane</keyword>
<reference evidence="10 11" key="1">
    <citation type="journal article" date="2012" name="Science">
        <title>Ecological populations of bacteria act as socially cohesive units of antibiotic production and resistance.</title>
        <authorList>
            <person name="Cordero O.X."/>
            <person name="Wildschutte H."/>
            <person name="Kirkup B."/>
            <person name="Proehl S."/>
            <person name="Ngo L."/>
            <person name="Hussain F."/>
            <person name="Le Roux F."/>
            <person name="Mincer T."/>
            <person name="Polz M.F."/>
        </authorList>
    </citation>
    <scope>NUCLEOTIDE SEQUENCE [LARGE SCALE GENOMIC DNA]</scope>
    <source>
        <strain evidence="10 11">FF-454</strain>
    </source>
</reference>
<evidence type="ECO:0000256" key="7">
    <source>
        <dbReference type="RuleBase" id="RU363032"/>
    </source>
</evidence>
<sequence length="342" mass="37130">MKDLFKIIRGNTKAFVGVILIVTFVLIALFAPVLSKYDPQKRTGNPHEYPSVLVKIAQASPDGWVAENLTDNTRRLRISKDADHVMGTTRLGRDIWSQVAHGARTSLMVGFTAGIFVCVVATIMGISAGYFGGRVDNILSGAMNVMLVVPQLPVIMVIAAFVGQAGPLTIALVIAFTSWAWGARVIRSQTLAIREKEFVKAAEVLGESKLRILFVEILPNLLPLVGASFIGSVMYAILAESVLSFIGMGSANTVSWGSMLYSVRTSSAMQLGIWWEVLAPCLALTLLSLALALVNFAVDEIANPQLRAQKGMKRWKKVQEEEKKAREQADVATQTPVLSGEK</sequence>
<feature type="transmembrane region" description="Helical" evidence="7">
    <location>
        <begin position="12"/>
        <end position="34"/>
    </location>
</feature>
<feature type="transmembrane region" description="Helical" evidence="7">
    <location>
        <begin position="168"/>
        <end position="186"/>
    </location>
</feature>
<feature type="transmembrane region" description="Helical" evidence="7">
    <location>
        <begin position="143"/>
        <end position="162"/>
    </location>
</feature>
<gene>
    <name evidence="10" type="ORF">A1OK_05660</name>
</gene>
<accession>A0A1E5BWP7</accession>
<feature type="compositionally biased region" description="Basic and acidic residues" evidence="8">
    <location>
        <begin position="317"/>
        <end position="329"/>
    </location>
</feature>
<evidence type="ECO:0000256" key="4">
    <source>
        <dbReference type="ARBA" id="ARBA00022692"/>
    </source>
</evidence>
<keyword evidence="6 7" id="KW-0472">Membrane</keyword>
<comment type="caution">
    <text evidence="10">The sequence shown here is derived from an EMBL/GenBank/DDBJ whole genome shotgun (WGS) entry which is preliminary data.</text>
</comment>
<name>A0A1E5BWP7_9GAMM</name>
<proteinExistence type="inferred from homology"/>
<evidence type="ECO:0000256" key="1">
    <source>
        <dbReference type="ARBA" id="ARBA00004651"/>
    </source>
</evidence>
<dbReference type="GO" id="GO:0071916">
    <property type="term" value="F:dipeptide transmembrane transporter activity"/>
    <property type="evidence" value="ECO:0007669"/>
    <property type="project" value="TreeGrafter"/>
</dbReference>
<dbReference type="PROSITE" id="PS50928">
    <property type="entry name" value="ABC_TM1"/>
    <property type="match status" value="1"/>
</dbReference>
<dbReference type="EMBL" id="AJWN02000108">
    <property type="protein sequence ID" value="OEE57635.1"/>
    <property type="molecule type" value="Genomic_DNA"/>
</dbReference>
<evidence type="ECO:0000256" key="5">
    <source>
        <dbReference type="ARBA" id="ARBA00022989"/>
    </source>
</evidence>
<dbReference type="Pfam" id="PF12911">
    <property type="entry name" value="OppC_N"/>
    <property type="match status" value="1"/>
</dbReference>
<dbReference type="GO" id="GO:0005886">
    <property type="term" value="C:plasma membrane"/>
    <property type="evidence" value="ECO:0007669"/>
    <property type="project" value="UniProtKB-SubCell"/>
</dbReference>
<dbReference type="AlphaFoldDB" id="A0A1E5BWP7"/>
<feature type="transmembrane region" description="Helical" evidence="7">
    <location>
        <begin position="217"/>
        <end position="237"/>
    </location>
</feature>
<feature type="region of interest" description="Disordered" evidence="8">
    <location>
        <begin position="317"/>
        <end position="342"/>
    </location>
</feature>
<evidence type="ECO:0000256" key="6">
    <source>
        <dbReference type="ARBA" id="ARBA00023136"/>
    </source>
</evidence>
<dbReference type="Gene3D" id="1.10.3720.10">
    <property type="entry name" value="MetI-like"/>
    <property type="match status" value="1"/>
</dbReference>
<evidence type="ECO:0000256" key="2">
    <source>
        <dbReference type="ARBA" id="ARBA00022448"/>
    </source>
</evidence>
<evidence type="ECO:0000256" key="3">
    <source>
        <dbReference type="ARBA" id="ARBA00022475"/>
    </source>
</evidence>
<dbReference type="PANTHER" id="PTHR43386">
    <property type="entry name" value="OLIGOPEPTIDE TRANSPORT SYSTEM PERMEASE PROTEIN APPC"/>
    <property type="match status" value="1"/>
</dbReference>
<keyword evidence="11" id="KW-1185">Reference proteome</keyword>
<organism evidence="10 11">
    <name type="scientific">Enterovibrio norvegicus FF-454</name>
    <dbReference type="NCBI Taxonomy" id="1185651"/>
    <lineage>
        <taxon>Bacteria</taxon>
        <taxon>Pseudomonadati</taxon>
        <taxon>Pseudomonadota</taxon>
        <taxon>Gammaproteobacteria</taxon>
        <taxon>Vibrionales</taxon>
        <taxon>Vibrionaceae</taxon>
        <taxon>Enterovibrio</taxon>
    </lineage>
</organism>
<comment type="similarity">
    <text evidence="7">Belongs to the binding-protein-dependent transport system permease family.</text>
</comment>
<feature type="domain" description="ABC transmembrane type-1" evidence="9">
    <location>
        <begin position="103"/>
        <end position="295"/>
    </location>
</feature>
<keyword evidence="5 7" id="KW-1133">Transmembrane helix</keyword>
<dbReference type="CDD" id="cd06261">
    <property type="entry name" value="TM_PBP2"/>
    <property type="match status" value="1"/>
</dbReference>
<comment type="subcellular location">
    <subcellularLocation>
        <location evidence="1 7">Cell membrane</location>
        <topology evidence="1 7">Multi-pass membrane protein</topology>
    </subcellularLocation>
</comment>
<dbReference type="SUPFAM" id="SSF161098">
    <property type="entry name" value="MetI-like"/>
    <property type="match status" value="1"/>
</dbReference>